<evidence type="ECO:0000256" key="3">
    <source>
        <dbReference type="SAM" id="SignalP"/>
    </source>
</evidence>
<evidence type="ECO:0000256" key="1">
    <source>
        <dbReference type="SAM" id="MobiDB-lite"/>
    </source>
</evidence>
<feature type="compositionally biased region" description="Polar residues" evidence="1">
    <location>
        <begin position="158"/>
        <end position="170"/>
    </location>
</feature>
<evidence type="ECO:0008006" key="6">
    <source>
        <dbReference type="Google" id="ProtNLM"/>
    </source>
</evidence>
<proteinExistence type="predicted"/>
<gene>
    <name evidence="4" type="ORF">BJ508DRAFT_417387</name>
</gene>
<feature type="chain" id="PRO_5018281409" description="Extracellular membrane protein CFEM domain-containing protein" evidence="3">
    <location>
        <begin position="19"/>
        <end position="205"/>
    </location>
</feature>
<evidence type="ECO:0000313" key="5">
    <source>
        <dbReference type="Proteomes" id="UP000275078"/>
    </source>
</evidence>
<evidence type="ECO:0000313" key="4">
    <source>
        <dbReference type="EMBL" id="RPA76888.1"/>
    </source>
</evidence>
<keyword evidence="5" id="KW-1185">Reference proteome</keyword>
<feature type="signal peptide" evidence="3">
    <location>
        <begin position="1"/>
        <end position="18"/>
    </location>
</feature>
<dbReference type="EMBL" id="ML119735">
    <property type="protein sequence ID" value="RPA76888.1"/>
    <property type="molecule type" value="Genomic_DNA"/>
</dbReference>
<keyword evidence="2" id="KW-0812">Transmembrane</keyword>
<evidence type="ECO:0000256" key="2">
    <source>
        <dbReference type="SAM" id="Phobius"/>
    </source>
</evidence>
<name>A0A3N4HWK1_ASCIM</name>
<feature type="transmembrane region" description="Helical" evidence="2">
    <location>
        <begin position="185"/>
        <end position="204"/>
    </location>
</feature>
<protein>
    <recommendedName>
        <fullName evidence="6">Extracellular membrane protein CFEM domain-containing protein</fullName>
    </recommendedName>
</protein>
<reference evidence="4 5" key="1">
    <citation type="journal article" date="2018" name="Nat. Ecol. Evol.">
        <title>Pezizomycetes genomes reveal the molecular basis of ectomycorrhizal truffle lifestyle.</title>
        <authorList>
            <person name="Murat C."/>
            <person name="Payen T."/>
            <person name="Noel B."/>
            <person name="Kuo A."/>
            <person name="Morin E."/>
            <person name="Chen J."/>
            <person name="Kohler A."/>
            <person name="Krizsan K."/>
            <person name="Balestrini R."/>
            <person name="Da Silva C."/>
            <person name="Montanini B."/>
            <person name="Hainaut M."/>
            <person name="Levati E."/>
            <person name="Barry K.W."/>
            <person name="Belfiori B."/>
            <person name="Cichocki N."/>
            <person name="Clum A."/>
            <person name="Dockter R.B."/>
            <person name="Fauchery L."/>
            <person name="Guy J."/>
            <person name="Iotti M."/>
            <person name="Le Tacon F."/>
            <person name="Lindquist E.A."/>
            <person name="Lipzen A."/>
            <person name="Malagnac F."/>
            <person name="Mello A."/>
            <person name="Molinier V."/>
            <person name="Miyauchi S."/>
            <person name="Poulain J."/>
            <person name="Riccioni C."/>
            <person name="Rubini A."/>
            <person name="Sitrit Y."/>
            <person name="Splivallo R."/>
            <person name="Traeger S."/>
            <person name="Wang M."/>
            <person name="Zifcakova L."/>
            <person name="Wipf D."/>
            <person name="Zambonelli A."/>
            <person name="Paolocci F."/>
            <person name="Nowrousian M."/>
            <person name="Ottonello S."/>
            <person name="Baldrian P."/>
            <person name="Spatafora J.W."/>
            <person name="Henrissat B."/>
            <person name="Nagy L.G."/>
            <person name="Aury J.M."/>
            <person name="Wincker P."/>
            <person name="Grigoriev I.V."/>
            <person name="Bonfante P."/>
            <person name="Martin F.M."/>
        </authorList>
    </citation>
    <scope>NUCLEOTIDE SEQUENCE [LARGE SCALE GENOMIC DNA]</scope>
    <source>
        <strain evidence="4 5">RN42</strain>
    </source>
</reference>
<organism evidence="4 5">
    <name type="scientific">Ascobolus immersus RN42</name>
    <dbReference type="NCBI Taxonomy" id="1160509"/>
    <lineage>
        <taxon>Eukaryota</taxon>
        <taxon>Fungi</taxon>
        <taxon>Dikarya</taxon>
        <taxon>Ascomycota</taxon>
        <taxon>Pezizomycotina</taxon>
        <taxon>Pezizomycetes</taxon>
        <taxon>Pezizales</taxon>
        <taxon>Ascobolaceae</taxon>
        <taxon>Ascobolus</taxon>
    </lineage>
</organism>
<dbReference type="Proteomes" id="UP000275078">
    <property type="component" value="Unassembled WGS sequence"/>
</dbReference>
<sequence>MKLTYGISLLAIPILVAAQTSQSNSTAPFKLTDLDALVLEFPKCNRHCFRTYTLELFPSKSYPDCSATSIKNGMADWNCMCFNDAIETKEAVLESTELNKKEHECRGDTLRDGECSEEEDEKAVAIYNSDLPLACMAWNGSVGQGGSPKKSPIDKINLLSSNRPSTQNGTEPKKASGAALVKGSGAGGMLGFGFVGLVACLAYIA</sequence>
<accession>A0A3N4HWK1</accession>
<keyword evidence="2" id="KW-0472">Membrane</keyword>
<keyword evidence="3" id="KW-0732">Signal</keyword>
<dbReference type="AlphaFoldDB" id="A0A3N4HWK1"/>
<keyword evidence="2" id="KW-1133">Transmembrane helix</keyword>
<feature type="region of interest" description="Disordered" evidence="1">
    <location>
        <begin position="142"/>
        <end position="175"/>
    </location>
</feature>